<evidence type="ECO:0000313" key="1">
    <source>
        <dbReference type="EMBL" id="CAI9562031.1"/>
    </source>
</evidence>
<evidence type="ECO:0000313" key="2">
    <source>
        <dbReference type="Proteomes" id="UP001162483"/>
    </source>
</evidence>
<reference evidence="1" key="1">
    <citation type="submission" date="2023-05" db="EMBL/GenBank/DDBJ databases">
        <authorList>
            <person name="Stuckert A."/>
        </authorList>
    </citation>
    <scope>NUCLEOTIDE SEQUENCE</scope>
</reference>
<sequence>MSLIPFIGFFGVGEDTGAPRSPIARGPHELSVRPWGRIDHLETRALPEGPGLF</sequence>
<gene>
    <name evidence="1" type="ORF">SPARVUS_LOCUS5539559</name>
</gene>
<dbReference type="Proteomes" id="UP001162483">
    <property type="component" value="Unassembled WGS sequence"/>
</dbReference>
<accession>A0ABN9CPH5</accession>
<proteinExistence type="predicted"/>
<name>A0ABN9CPH5_9NEOB</name>
<protein>
    <submittedName>
        <fullName evidence="1">Uncharacterized protein</fullName>
    </submittedName>
</protein>
<keyword evidence="2" id="KW-1185">Reference proteome</keyword>
<organism evidence="1 2">
    <name type="scientific">Staurois parvus</name>
    <dbReference type="NCBI Taxonomy" id="386267"/>
    <lineage>
        <taxon>Eukaryota</taxon>
        <taxon>Metazoa</taxon>
        <taxon>Chordata</taxon>
        <taxon>Craniata</taxon>
        <taxon>Vertebrata</taxon>
        <taxon>Euteleostomi</taxon>
        <taxon>Amphibia</taxon>
        <taxon>Batrachia</taxon>
        <taxon>Anura</taxon>
        <taxon>Neobatrachia</taxon>
        <taxon>Ranoidea</taxon>
        <taxon>Ranidae</taxon>
        <taxon>Staurois</taxon>
    </lineage>
</organism>
<comment type="caution">
    <text evidence="1">The sequence shown here is derived from an EMBL/GenBank/DDBJ whole genome shotgun (WGS) entry which is preliminary data.</text>
</comment>
<dbReference type="EMBL" id="CATNWA010011600">
    <property type="protein sequence ID" value="CAI9562031.1"/>
    <property type="molecule type" value="Genomic_DNA"/>
</dbReference>